<dbReference type="EMBL" id="JACPSX010000175">
    <property type="protein sequence ID" value="MBI3015218.1"/>
    <property type="molecule type" value="Genomic_DNA"/>
</dbReference>
<evidence type="ECO:0000256" key="6">
    <source>
        <dbReference type="ARBA" id="ARBA00022692"/>
    </source>
</evidence>
<dbReference type="AlphaFoldDB" id="A0A932M0L8"/>
<dbReference type="GO" id="GO:0005886">
    <property type="term" value="C:plasma membrane"/>
    <property type="evidence" value="ECO:0007669"/>
    <property type="project" value="UniProtKB-SubCell"/>
</dbReference>
<evidence type="ECO:0000256" key="3">
    <source>
        <dbReference type="ARBA" id="ARBA00021907"/>
    </source>
</evidence>
<dbReference type="Gene3D" id="3.30.70.3040">
    <property type="match status" value="1"/>
</dbReference>
<dbReference type="Pfam" id="PF18075">
    <property type="entry name" value="FtsX_ECD"/>
    <property type="match status" value="1"/>
</dbReference>
<dbReference type="Proteomes" id="UP000741360">
    <property type="component" value="Unassembled WGS sequence"/>
</dbReference>
<evidence type="ECO:0000256" key="2">
    <source>
        <dbReference type="ARBA" id="ARBA00007379"/>
    </source>
</evidence>
<evidence type="ECO:0000256" key="11">
    <source>
        <dbReference type="SAM" id="Phobius"/>
    </source>
</evidence>
<keyword evidence="7 11" id="KW-1133">Transmembrane helix</keyword>
<feature type="domain" description="ABC3 transporter permease C-terminal" evidence="12">
    <location>
        <begin position="178"/>
        <end position="292"/>
    </location>
</feature>
<dbReference type="GO" id="GO:0032153">
    <property type="term" value="C:cell division site"/>
    <property type="evidence" value="ECO:0007669"/>
    <property type="project" value="TreeGrafter"/>
</dbReference>
<proteinExistence type="inferred from homology"/>
<accession>A0A932M0L8</accession>
<evidence type="ECO:0000313" key="15">
    <source>
        <dbReference type="Proteomes" id="UP000741360"/>
    </source>
</evidence>
<feature type="transmembrane region" description="Helical" evidence="11">
    <location>
        <begin position="228"/>
        <end position="248"/>
    </location>
</feature>
<dbReference type="PANTHER" id="PTHR47755">
    <property type="entry name" value="CELL DIVISION PROTEIN FTSX"/>
    <property type="match status" value="1"/>
</dbReference>
<dbReference type="InterPro" id="IPR003838">
    <property type="entry name" value="ABC3_permease_C"/>
</dbReference>
<feature type="domain" description="FtsX extracellular" evidence="13">
    <location>
        <begin position="59"/>
        <end position="155"/>
    </location>
</feature>
<evidence type="ECO:0000313" key="14">
    <source>
        <dbReference type="EMBL" id="MBI3015218.1"/>
    </source>
</evidence>
<dbReference type="InterPro" id="IPR004513">
    <property type="entry name" value="FtsX"/>
</dbReference>
<sequence>MNWSSMTFVIRETVGNFLRRKGEAFFVTSAVTVSMVILGAFGLLLTNLERALENLGEQVRVVVFLRDDLTPTQRSRLEDTLRRQSEVERFRFVSKEEAYAQFTQSFPGNRNLLAGIEGNPLPASYLVSLKGEFRQGRDLERLSRTLSSVAGIEDVEYGKKWLERFEAVVATVRVAGIVIGSLLGFSVLFIIASSIQRSMAQRQEELEVLQWAGATRTMMRMPILCEGAFLGGCCAVLALALLGALFWALQSRLNLSAPFLGLPPPVFFSRQVIGGGVAAGVALGVVGSSFACRPLSRKHGA</sequence>
<dbReference type="GO" id="GO:0051301">
    <property type="term" value="P:cell division"/>
    <property type="evidence" value="ECO:0007669"/>
    <property type="project" value="UniProtKB-KW"/>
</dbReference>
<comment type="caution">
    <text evidence="14">The sequence shown here is derived from an EMBL/GenBank/DDBJ whole genome shotgun (WGS) entry which is preliminary data.</text>
</comment>
<organism evidence="14 15">
    <name type="scientific">Tectimicrobiota bacterium</name>
    <dbReference type="NCBI Taxonomy" id="2528274"/>
    <lineage>
        <taxon>Bacteria</taxon>
        <taxon>Pseudomonadati</taxon>
        <taxon>Nitrospinota/Tectimicrobiota group</taxon>
        <taxon>Candidatus Tectimicrobiota</taxon>
    </lineage>
</organism>
<evidence type="ECO:0000256" key="5">
    <source>
        <dbReference type="ARBA" id="ARBA00022618"/>
    </source>
</evidence>
<comment type="similarity">
    <text evidence="2 10">Belongs to the ABC-4 integral membrane protein family. FtsX subfamily.</text>
</comment>
<keyword evidence="4 10" id="KW-1003">Cell membrane</keyword>
<evidence type="ECO:0000256" key="7">
    <source>
        <dbReference type="ARBA" id="ARBA00022989"/>
    </source>
</evidence>
<keyword evidence="9 10" id="KW-0131">Cell cycle</keyword>
<evidence type="ECO:0000256" key="1">
    <source>
        <dbReference type="ARBA" id="ARBA00004651"/>
    </source>
</evidence>
<keyword evidence="8 10" id="KW-0472">Membrane</keyword>
<name>A0A932M0L8_UNCTE</name>
<feature type="transmembrane region" description="Helical" evidence="11">
    <location>
        <begin position="268"/>
        <end position="292"/>
    </location>
</feature>
<evidence type="ECO:0000256" key="4">
    <source>
        <dbReference type="ARBA" id="ARBA00022475"/>
    </source>
</evidence>
<dbReference type="PANTHER" id="PTHR47755:SF1">
    <property type="entry name" value="CELL DIVISION PROTEIN FTSX"/>
    <property type="match status" value="1"/>
</dbReference>
<reference evidence="14" key="1">
    <citation type="submission" date="2020-07" db="EMBL/GenBank/DDBJ databases">
        <title>Huge and variable diversity of episymbiotic CPR bacteria and DPANN archaea in groundwater ecosystems.</title>
        <authorList>
            <person name="He C.Y."/>
            <person name="Keren R."/>
            <person name="Whittaker M."/>
            <person name="Farag I.F."/>
            <person name="Doudna J."/>
            <person name="Cate J.H.D."/>
            <person name="Banfield J.F."/>
        </authorList>
    </citation>
    <scope>NUCLEOTIDE SEQUENCE</scope>
    <source>
        <strain evidence="14">NC_groundwater_717_Ag_S-0.2um_59_8</strain>
    </source>
</reference>
<evidence type="ECO:0000256" key="8">
    <source>
        <dbReference type="ARBA" id="ARBA00023136"/>
    </source>
</evidence>
<evidence type="ECO:0000256" key="9">
    <source>
        <dbReference type="ARBA" id="ARBA00023306"/>
    </source>
</evidence>
<protein>
    <recommendedName>
        <fullName evidence="3 10">Cell division protein FtsX</fullName>
    </recommendedName>
</protein>
<evidence type="ECO:0000259" key="12">
    <source>
        <dbReference type="Pfam" id="PF02687"/>
    </source>
</evidence>
<keyword evidence="6 11" id="KW-0812">Transmembrane</keyword>
<dbReference type="InterPro" id="IPR040690">
    <property type="entry name" value="FtsX_ECD"/>
</dbReference>
<evidence type="ECO:0000259" key="13">
    <source>
        <dbReference type="Pfam" id="PF18075"/>
    </source>
</evidence>
<comment type="subcellular location">
    <subcellularLocation>
        <location evidence="1">Cell membrane</location>
        <topology evidence="1">Multi-pass membrane protein</topology>
    </subcellularLocation>
</comment>
<evidence type="ECO:0000256" key="10">
    <source>
        <dbReference type="PIRNR" id="PIRNR003097"/>
    </source>
</evidence>
<feature type="transmembrane region" description="Helical" evidence="11">
    <location>
        <begin position="167"/>
        <end position="192"/>
    </location>
</feature>
<gene>
    <name evidence="14" type="ORF">HYY65_09210</name>
</gene>
<keyword evidence="5 10" id="KW-0132">Cell division</keyword>
<dbReference type="Pfam" id="PF02687">
    <property type="entry name" value="FtsX"/>
    <property type="match status" value="1"/>
</dbReference>
<feature type="transmembrane region" description="Helical" evidence="11">
    <location>
        <begin position="24"/>
        <end position="45"/>
    </location>
</feature>
<dbReference type="PIRSF" id="PIRSF003097">
    <property type="entry name" value="FtsX"/>
    <property type="match status" value="1"/>
</dbReference>